<dbReference type="PANTHER" id="PTHR11079">
    <property type="entry name" value="CYTOSINE DEAMINASE FAMILY MEMBER"/>
    <property type="match status" value="1"/>
</dbReference>
<dbReference type="Gene3D" id="3.40.140.10">
    <property type="entry name" value="Cytidine Deaminase, domain 2"/>
    <property type="match status" value="1"/>
</dbReference>
<dbReference type="EMBL" id="GIBP01008632">
    <property type="protein sequence ID" value="NDV37601.1"/>
    <property type="molecule type" value="Transcribed_RNA"/>
</dbReference>
<dbReference type="GO" id="GO:0002100">
    <property type="term" value="P:tRNA wobble adenosine to inosine editing"/>
    <property type="evidence" value="ECO:0007669"/>
    <property type="project" value="InterPro"/>
</dbReference>
<dbReference type="Pfam" id="PF00383">
    <property type="entry name" value="dCMP_cyt_deam_1"/>
    <property type="match status" value="1"/>
</dbReference>
<dbReference type="GO" id="GO:0052717">
    <property type="term" value="F:tRNA-specific adenosine-34 deaminase activity"/>
    <property type="evidence" value="ECO:0007669"/>
    <property type="project" value="UniProtKB-EC"/>
</dbReference>
<dbReference type="InterPro" id="IPR002125">
    <property type="entry name" value="CMP_dCMP_dom"/>
</dbReference>
<protein>
    <recommendedName>
        <fullName evidence="4">CMP/dCMP-type deaminase domain-containing protein</fullName>
    </recommendedName>
</protein>
<dbReference type="PROSITE" id="PS51747">
    <property type="entry name" value="CYT_DCMP_DEAMINASES_2"/>
    <property type="match status" value="1"/>
</dbReference>
<organism evidence="5">
    <name type="scientific">Arcella intermedia</name>
    <dbReference type="NCBI Taxonomy" id="1963864"/>
    <lineage>
        <taxon>Eukaryota</taxon>
        <taxon>Amoebozoa</taxon>
        <taxon>Tubulinea</taxon>
        <taxon>Elardia</taxon>
        <taxon>Arcellinida</taxon>
        <taxon>Sphaerothecina</taxon>
        <taxon>Arcellidae</taxon>
        <taxon>Arcella</taxon>
    </lineage>
</organism>
<evidence type="ECO:0000256" key="2">
    <source>
        <dbReference type="ARBA" id="ARBA00022801"/>
    </source>
</evidence>
<dbReference type="AlphaFoldDB" id="A0A6B2LLF3"/>
<accession>A0A6B2LLF3</accession>
<evidence type="ECO:0000256" key="3">
    <source>
        <dbReference type="ARBA" id="ARBA00022833"/>
    </source>
</evidence>
<evidence type="ECO:0000256" key="1">
    <source>
        <dbReference type="ARBA" id="ARBA00022723"/>
    </source>
</evidence>
<keyword evidence="2" id="KW-0378">Hydrolase</keyword>
<feature type="domain" description="CMP/dCMP-type deaminase" evidence="4">
    <location>
        <begin position="1"/>
        <end position="117"/>
    </location>
</feature>
<keyword evidence="3" id="KW-0862">Zinc</keyword>
<evidence type="ECO:0000313" key="5">
    <source>
        <dbReference type="EMBL" id="NDV37601.1"/>
    </source>
</evidence>
<name>A0A6B2LLF3_9EUKA</name>
<proteinExistence type="predicted"/>
<dbReference type="CDD" id="cd01285">
    <property type="entry name" value="nucleoside_deaminase"/>
    <property type="match status" value="1"/>
</dbReference>
<dbReference type="PROSITE" id="PS00903">
    <property type="entry name" value="CYT_DCMP_DEAMINASES_1"/>
    <property type="match status" value="1"/>
</dbReference>
<dbReference type="InterPro" id="IPR016193">
    <property type="entry name" value="Cytidine_deaminase-like"/>
</dbReference>
<dbReference type="SUPFAM" id="SSF53927">
    <property type="entry name" value="Cytidine deaminase-like"/>
    <property type="match status" value="1"/>
</dbReference>
<sequence length="180" mass="20001">MQIALNVAQIALENGEVPVGAVYVLHPVEDERVDFEKGTILTKAANTTNQFKNATRHAEFTALQQLLQLHPEAIANEGLYLYVTVEPCIMCAYGLLLAGIRNVVFGCSNQRFGGCGSVLPIHQELHQLKCITGILENESIQLLQLFYNQENSNAPVEKERSKVKNVHFSCEIVANTYRSN</sequence>
<dbReference type="PANTHER" id="PTHR11079:SF149">
    <property type="entry name" value="TRNA-SPECIFIC ADENOSINE DEAMINASE 2"/>
    <property type="match status" value="1"/>
</dbReference>
<dbReference type="InterPro" id="IPR016192">
    <property type="entry name" value="APOBEC/CMP_deaminase_Zn-bd"/>
</dbReference>
<dbReference type="GO" id="GO:0008270">
    <property type="term" value="F:zinc ion binding"/>
    <property type="evidence" value="ECO:0007669"/>
    <property type="project" value="InterPro"/>
</dbReference>
<reference evidence="5" key="1">
    <citation type="journal article" date="2020" name="J. Eukaryot. Microbiol.">
        <title>De novo Sequencing, Assembly and Annotation of the Transcriptome for the Free-Living Testate Amoeba Arcella intermedia.</title>
        <authorList>
            <person name="Ribeiro G.M."/>
            <person name="Porfirio-Sousa A.L."/>
            <person name="Maurer-Alcala X.X."/>
            <person name="Katz L.A."/>
            <person name="Lahr D.J.G."/>
        </authorList>
    </citation>
    <scope>NUCLEOTIDE SEQUENCE</scope>
</reference>
<keyword evidence="1" id="KW-0479">Metal-binding</keyword>
<evidence type="ECO:0000259" key="4">
    <source>
        <dbReference type="PROSITE" id="PS51747"/>
    </source>
</evidence>